<comment type="caution">
    <text evidence="1">The sequence shown here is derived from an EMBL/GenBank/DDBJ whole genome shotgun (WGS) entry which is preliminary data.</text>
</comment>
<dbReference type="EMBL" id="MU154163">
    <property type="protein sequence ID" value="KAF9439481.1"/>
    <property type="molecule type" value="Genomic_DNA"/>
</dbReference>
<feature type="non-terminal residue" evidence="1">
    <location>
        <position position="1"/>
    </location>
</feature>
<name>A0A9P5WX58_9AGAR</name>
<proteinExistence type="predicted"/>
<dbReference type="Proteomes" id="UP000807342">
    <property type="component" value="Unassembled WGS sequence"/>
</dbReference>
<gene>
    <name evidence="1" type="ORF">P691DRAFT_690634</name>
</gene>
<accession>A0A9P5WX58</accession>
<dbReference type="AlphaFoldDB" id="A0A9P5WX58"/>
<evidence type="ECO:0000313" key="2">
    <source>
        <dbReference type="Proteomes" id="UP000807342"/>
    </source>
</evidence>
<reference evidence="1" key="1">
    <citation type="submission" date="2020-11" db="EMBL/GenBank/DDBJ databases">
        <authorList>
            <consortium name="DOE Joint Genome Institute"/>
            <person name="Ahrendt S."/>
            <person name="Riley R."/>
            <person name="Andreopoulos W."/>
            <person name="Labutti K."/>
            <person name="Pangilinan J."/>
            <person name="Ruiz-Duenas F.J."/>
            <person name="Barrasa J.M."/>
            <person name="Sanchez-Garcia M."/>
            <person name="Camarero S."/>
            <person name="Miyauchi S."/>
            <person name="Serrano A."/>
            <person name="Linde D."/>
            <person name="Babiker R."/>
            <person name="Drula E."/>
            <person name="Ayuso-Fernandez I."/>
            <person name="Pacheco R."/>
            <person name="Padilla G."/>
            <person name="Ferreira P."/>
            <person name="Barriuso J."/>
            <person name="Kellner H."/>
            <person name="Castanera R."/>
            <person name="Alfaro M."/>
            <person name="Ramirez L."/>
            <person name="Pisabarro A.G."/>
            <person name="Kuo A."/>
            <person name="Tritt A."/>
            <person name="Lipzen A."/>
            <person name="He G."/>
            <person name="Yan M."/>
            <person name="Ng V."/>
            <person name="Cullen D."/>
            <person name="Martin F."/>
            <person name="Rosso M.-N."/>
            <person name="Henrissat B."/>
            <person name="Hibbett D."/>
            <person name="Martinez A.T."/>
            <person name="Grigoriev I.V."/>
        </authorList>
    </citation>
    <scope>NUCLEOTIDE SEQUENCE</scope>
    <source>
        <strain evidence="1">MF-IS2</strain>
    </source>
</reference>
<keyword evidence="2" id="KW-1185">Reference proteome</keyword>
<sequence>AHDFASNLKVSVGTHVLTSLNYLHAQGTKKCLDCWTTLFGVPSFCRNQFLELTDRLDKPMKPKYAGGGAWLSCLQGLPGFTTRCCHAILGHAPIGSFSA</sequence>
<protein>
    <submittedName>
        <fullName evidence="1">Uncharacterized protein</fullName>
    </submittedName>
</protein>
<organism evidence="1 2">
    <name type="scientific">Macrolepiota fuliginosa MF-IS2</name>
    <dbReference type="NCBI Taxonomy" id="1400762"/>
    <lineage>
        <taxon>Eukaryota</taxon>
        <taxon>Fungi</taxon>
        <taxon>Dikarya</taxon>
        <taxon>Basidiomycota</taxon>
        <taxon>Agaricomycotina</taxon>
        <taxon>Agaricomycetes</taxon>
        <taxon>Agaricomycetidae</taxon>
        <taxon>Agaricales</taxon>
        <taxon>Agaricineae</taxon>
        <taxon>Agaricaceae</taxon>
        <taxon>Macrolepiota</taxon>
    </lineage>
</organism>
<evidence type="ECO:0000313" key="1">
    <source>
        <dbReference type="EMBL" id="KAF9439481.1"/>
    </source>
</evidence>